<accession>A8PXR5</accession>
<feature type="domain" description="CAAX prenyl protease 1 N-terminal" evidence="9">
    <location>
        <begin position="44"/>
        <end position="225"/>
    </location>
</feature>
<keyword evidence="7" id="KW-0812">Transmembrane</keyword>
<dbReference type="Gene3D" id="3.30.2010.10">
    <property type="entry name" value="Metalloproteases ('zincins'), catalytic domain"/>
    <property type="match status" value="1"/>
</dbReference>
<evidence type="ECO:0000313" key="11">
    <source>
        <dbReference type="Proteomes" id="UP000008837"/>
    </source>
</evidence>
<comment type="caution">
    <text evidence="10">The sequence shown here is derived from an EMBL/GenBank/DDBJ whole genome shotgun (WGS) entry which is preliminary data.</text>
</comment>
<dbReference type="STRING" id="425265.A8PXR5"/>
<dbReference type="GO" id="GO:0046872">
    <property type="term" value="F:metal ion binding"/>
    <property type="evidence" value="ECO:0007669"/>
    <property type="project" value="UniProtKB-KW"/>
</dbReference>
<keyword evidence="5" id="KW-0862">Zinc</keyword>
<dbReference type="GeneID" id="5855632"/>
<dbReference type="RefSeq" id="XP_001731325.1">
    <property type="nucleotide sequence ID" value="XM_001731273.1"/>
</dbReference>
<keyword evidence="11" id="KW-1185">Reference proteome</keyword>
<dbReference type="OrthoDB" id="3345967at2759"/>
<keyword evidence="6" id="KW-0482">Metalloprotease</keyword>
<keyword evidence="7" id="KW-1133">Transmembrane helix</keyword>
<evidence type="ECO:0000256" key="4">
    <source>
        <dbReference type="ARBA" id="ARBA00022801"/>
    </source>
</evidence>
<feature type="transmembrane region" description="Helical" evidence="7">
    <location>
        <begin position="124"/>
        <end position="145"/>
    </location>
</feature>
<dbReference type="GO" id="GO:0004222">
    <property type="term" value="F:metalloendopeptidase activity"/>
    <property type="evidence" value="ECO:0007669"/>
    <property type="project" value="InterPro"/>
</dbReference>
<evidence type="ECO:0000256" key="3">
    <source>
        <dbReference type="ARBA" id="ARBA00022723"/>
    </source>
</evidence>
<feature type="transmembrane region" description="Helical" evidence="7">
    <location>
        <begin position="165"/>
        <end position="190"/>
    </location>
</feature>
<proteinExistence type="predicted"/>
<keyword evidence="7" id="KW-0472">Membrane</keyword>
<organism evidence="10 11">
    <name type="scientific">Malassezia globosa (strain ATCC MYA-4612 / CBS 7966)</name>
    <name type="common">Dandruff-associated fungus</name>
    <dbReference type="NCBI Taxonomy" id="425265"/>
    <lineage>
        <taxon>Eukaryota</taxon>
        <taxon>Fungi</taxon>
        <taxon>Dikarya</taxon>
        <taxon>Basidiomycota</taxon>
        <taxon>Ustilaginomycotina</taxon>
        <taxon>Malasseziomycetes</taxon>
        <taxon>Malasseziales</taxon>
        <taxon>Malasseziaceae</taxon>
        <taxon>Malassezia</taxon>
    </lineage>
</organism>
<comment type="cofactor">
    <cofactor evidence="1">
        <name>Zn(2+)</name>
        <dbReference type="ChEBI" id="CHEBI:29105"/>
    </cofactor>
</comment>
<evidence type="ECO:0000256" key="7">
    <source>
        <dbReference type="SAM" id="Phobius"/>
    </source>
</evidence>
<evidence type="ECO:0000256" key="5">
    <source>
        <dbReference type="ARBA" id="ARBA00022833"/>
    </source>
</evidence>
<dbReference type="Pfam" id="PF01435">
    <property type="entry name" value="Peptidase_M48"/>
    <property type="match status" value="1"/>
</dbReference>
<keyword evidence="4" id="KW-0378">Hydrolase</keyword>
<sequence>MEFVVDTLRDIVSVADAPGIPWRTIVLGALTLQYVVEMYVVWRQAQMYRNTSIPTALAPFLNAADFSARQRTSQAQVRMQMVHKTARYALDVVRVAFFVYAYAWKWGDALLDRLHWSHTELKVSLMYAVVLALMLFPLEPVMEAYEKYTIKRHDTPGMPQWRSYLTTYMSMVPFALLLGILLTSVCVSLARLVGDALPLCILIVGWVGSTISQFMWPQLIRPLVDQPYVLTSGTLYDRVHAVAQKVQFPLEHVFFVENSSQLHQSCVYLVGLGTKTKCIVLRDKLAAEDEMEALLVRELGHWALRHTRVLTAVSFVDHMLKVLLVALLIQNASLFRDFGFDVVAEAAVRPAAHAVVSVPYMPLLVGWHLCSLLRKPICALVQFGLNLYVHHMELAADRYAAMMQRPSATRAEEGAREALRKQEDVAKLDETSRDWATKLCAWPAPKTSEAYAPLLARAIVTLEIQNLLFASAHDDALYSAYYYARPTPSQRLVALQQLRHKSK</sequence>
<reference evidence="10 11" key="1">
    <citation type="journal article" date="2007" name="Proc. Natl. Acad. Sci. U.S.A.">
        <title>Dandruff-associated Malassezia genomes reveal convergent and divergent virulence traits shared with plant and human fungal pathogens.</title>
        <authorList>
            <person name="Xu J."/>
            <person name="Saunders C.W."/>
            <person name="Hu P."/>
            <person name="Grant R.A."/>
            <person name="Boekhout T."/>
            <person name="Kuramae E.E."/>
            <person name="Kronstad J.W."/>
            <person name="Deangelis Y.M."/>
            <person name="Reeder N.L."/>
            <person name="Johnstone K.R."/>
            <person name="Leland M."/>
            <person name="Fieno A.M."/>
            <person name="Begley W.M."/>
            <person name="Sun Y."/>
            <person name="Lacey M.P."/>
            <person name="Chaudhary T."/>
            <person name="Keough T."/>
            <person name="Chu L."/>
            <person name="Sears R."/>
            <person name="Yuan B."/>
            <person name="Dawson T.L.Jr."/>
        </authorList>
    </citation>
    <scope>NUCLEOTIDE SEQUENCE [LARGE SCALE GENOMIC DNA]</scope>
    <source>
        <strain evidence="11">ATCC MYA-4612 / CBS 7966</strain>
    </source>
</reference>
<dbReference type="OMA" id="FYPFLWG"/>
<dbReference type="PANTHER" id="PTHR10120">
    <property type="entry name" value="CAAX PRENYL PROTEASE 1"/>
    <property type="match status" value="1"/>
</dbReference>
<keyword evidence="2" id="KW-0645">Protease</keyword>
<dbReference type="VEuPathDB" id="FungiDB:MGL_1508"/>
<dbReference type="InterPro" id="IPR001915">
    <property type="entry name" value="Peptidase_M48"/>
</dbReference>
<dbReference type="Proteomes" id="UP000008837">
    <property type="component" value="Unassembled WGS sequence"/>
</dbReference>
<evidence type="ECO:0000256" key="2">
    <source>
        <dbReference type="ARBA" id="ARBA00022670"/>
    </source>
</evidence>
<gene>
    <name evidence="10" type="ORF">MGL_1508</name>
</gene>
<dbReference type="GO" id="GO:0006508">
    <property type="term" value="P:proteolysis"/>
    <property type="evidence" value="ECO:0007669"/>
    <property type="project" value="UniProtKB-KW"/>
</dbReference>
<dbReference type="AlphaFoldDB" id="A8PXR5"/>
<protein>
    <submittedName>
        <fullName evidence="10">Uncharacterized protein</fullName>
    </submittedName>
</protein>
<feature type="transmembrane region" description="Helical" evidence="7">
    <location>
        <begin position="196"/>
        <end position="216"/>
    </location>
</feature>
<feature type="transmembrane region" description="Helical" evidence="7">
    <location>
        <begin position="20"/>
        <end position="42"/>
    </location>
</feature>
<name>A8PXR5_MALGO</name>
<feature type="domain" description="Peptidase M48" evidence="8">
    <location>
        <begin position="234"/>
        <end position="496"/>
    </location>
</feature>
<dbReference type="InParanoid" id="A8PXR5"/>
<keyword evidence="3" id="KW-0479">Metal-binding</keyword>
<evidence type="ECO:0000259" key="8">
    <source>
        <dbReference type="Pfam" id="PF01435"/>
    </source>
</evidence>
<dbReference type="InterPro" id="IPR032456">
    <property type="entry name" value="Peptidase_M48_N"/>
</dbReference>
<evidence type="ECO:0000256" key="1">
    <source>
        <dbReference type="ARBA" id="ARBA00001947"/>
    </source>
</evidence>
<dbReference type="EMBL" id="AAYY01000004">
    <property type="protein sequence ID" value="EDP44111.1"/>
    <property type="molecule type" value="Genomic_DNA"/>
</dbReference>
<evidence type="ECO:0000259" key="9">
    <source>
        <dbReference type="Pfam" id="PF16491"/>
    </source>
</evidence>
<evidence type="ECO:0000256" key="6">
    <source>
        <dbReference type="ARBA" id="ARBA00023049"/>
    </source>
</evidence>
<dbReference type="Pfam" id="PF16491">
    <property type="entry name" value="Peptidase_M48_N"/>
    <property type="match status" value="1"/>
</dbReference>
<dbReference type="KEGG" id="mgl:MGL_1508"/>
<evidence type="ECO:0000313" key="10">
    <source>
        <dbReference type="EMBL" id="EDP44111.1"/>
    </source>
</evidence>